<evidence type="ECO:0000313" key="6">
    <source>
        <dbReference type="EMBL" id="KAL3427683.1"/>
    </source>
</evidence>
<protein>
    <recommendedName>
        <fullName evidence="8">Pre-rrna processing protein</fullName>
    </recommendedName>
</protein>
<evidence type="ECO:0008006" key="8">
    <source>
        <dbReference type="Google" id="ProtNLM"/>
    </source>
</evidence>
<feature type="compositionally biased region" description="Polar residues" evidence="1">
    <location>
        <begin position="1"/>
        <end position="19"/>
    </location>
</feature>
<organism evidence="6 7">
    <name type="scientific">Phlyctema vagabunda</name>
    <dbReference type="NCBI Taxonomy" id="108571"/>
    <lineage>
        <taxon>Eukaryota</taxon>
        <taxon>Fungi</taxon>
        <taxon>Dikarya</taxon>
        <taxon>Ascomycota</taxon>
        <taxon>Pezizomycotina</taxon>
        <taxon>Leotiomycetes</taxon>
        <taxon>Helotiales</taxon>
        <taxon>Dermateaceae</taxon>
        <taxon>Phlyctema</taxon>
    </lineage>
</organism>
<dbReference type="Pfam" id="PF26153">
    <property type="entry name" value="LEA-2L_5"/>
    <property type="match status" value="1"/>
</dbReference>
<keyword evidence="2" id="KW-0472">Membrane</keyword>
<evidence type="ECO:0000259" key="4">
    <source>
        <dbReference type="Pfam" id="PF26150"/>
    </source>
</evidence>
<dbReference type="EMBL" id="JBFCZG010000001">
    <property type="protein sequence ID" value="KAL3427683.1"/>
    <property type="molecule type" value="Genomic_DNA"/>
</dbReference>
<keyword evidence="7" id="KW-1185">Reference proteome</keyword>
<feature type="region of interest" description="Disordered" evidence="1">
    <location>
        <begin position="1"/>
        <end position="67"/>
    </location>
</feature>
<dbReference type="InterPro" id="IPR055011">
    <property type="entry name" value="Tag1_C"/>
</dbReference>
<feature type="transmembrane region" description="Helical" evidence="2">
    <location>
        <begin position="82"/>
        <end position="106"/>
    </location>
</feature>
<comment type="caution">
    <text evidence="6">The sequence shown here is derived from an EMBL/GenBank/DDBJ whole genome shotgun (WGS) entry which is preliminary data.</text>
</comment>
<dbReference type="Pfam" id="PF26150">
    <property type="entry name" value="LEA-2_4"/>
    <property type="match status" value="1"/>
</dbReference>
<evidence type="ECO:0000313" key="7">
    <source>
        <dbReference type="Proteomes" id="UP001629113"/>
    </source>
</evidence>
<dbReference type="PANTHER" id="PTHR35895:SF3">
    <property type="entry name" value="PRE-RRNA PROCESSING PROTEIN"/>
    <property type="match status" value="1"/>
</dbReference>
<keyword evidence="2" id="KW-1133">Transmembrane helix</keyword>
<evidence type="ECO:0000256" key="1">
    <source>
        <dbReference type="SAM" id="MobiDB-lite"/>
    </source>
</evidence>
<keyword evidence="2" id="KW-0812">Transmembrane</keyword>
<reference evidence="6 7" key="1">
    <citation type="submission" date="2024-06" db="EMBL/GenBank/DDBJ databases">
        <title>Complete genome of Phlyctema vagabunda strain 19-DSS-EL-015.</title>
        <authorList>
            <person name="Fiorenzani C."/>
        </authorList>
    </citation>
    <scope>NUCLEOTIDE SEQUENCE [LARGE SCALE GENOMIC DNA]</scope>
    <source>
        <strain evidence="6 7">19-DSS-EL-015</strain>
    </source>
</reference>
<feature type="domain" description="Tag1-like fourth Ig-like" evidence="4">
    <location>
        <begin position="597"/>
        <end position="713"/>
    </location>
</feature>
<dbReference type="Pfam" id="PF22786">
    <property type="entry name" value="Tag1_C"/>
    <property type="match status" value="1"/>
</dbReference>
<sequence>MSDNPTSPLLDSSERPTSARSHHSNLSHESQPLLSNSNAVPRYDGDNHNATARIPSPAATSLRSLQSQGRSYDKRVRRWPSYIAITILVMVIAGIIGGAFFAPAIVEEYARESVVIEPTNLSIDSFTPTGVRARVQANFKLDASRVTNKHVRNLGRFGTWIAKKVESKESQLEVYLPEYGNVLLGTAVIPPVIVDIRNGRTNEVDFLADLEPGDVDGIRRVANDWLEGRLGQIRILGKADVALKSGLISLGSQSIAESFVFEGNELPAVPAYNITRLNFREVPITTGGRRGMAADVSITLFNDYPVKLTIPPLGFDILVPNCGPNDDYIHLADATTGTLNVEPKSLVKVDVGGIVRELPKTLLKICPHSHSSPLDLLLDDYIHGNDTTIFVRGSNAPSPDTPQWISQLISSVTVPVPFPGHTFDQLIKNFSLTDTDFSLPSPWADPDSDESKPRISANIQVLTALPKEMNFDLNVTRVRATSDVFYKGKKFGELNLKKWQKAASKRVPPEDDDGASLLIESHIKNAPLDVTDDNVFTDVLQALLFGSDGKKISLKIAALVDVEVSTVLGEFIIKELPAEGAIPVKPISTGPGFENLKPQVGDLTILSTGKTSLELQAKVNFTNPTEYTAHVPYISINILNNGSIIGQAIATDIDVIAGNNTNILVDATWDPARFGGDEARKISRELISQYISGYNTTLTFQTHEGSIPNQPKLGKALSRFKIEIPTPKLSTPSTGRGGGDDEDSKPHFIEDATFHLFSSTATFTLLSPLQYSTIYIDKINAIAFYNHTEPVGRIDYGLPFKVPPGSSISPRLPVDWSLDSVGYDAVRKALGGTLKLDAKGNVSIRLGQWSESVWYTGGGIGASVRL</sequence>
<feature type="domain" description="Tag1-like fifth Ig-like" evidence="5">
    <location>
        <begin position="742"/>
        <end position="854"/>
    </location>
</feature>
<dbReference type="PANTHER" id="PTHR35895">
    <property type="entry name" value="CHROMOSOME 16, WHOLE GENOME SHOTGUN SEQUENCE"/>
    <property type="match status" value="1"/>
</dbReference>
<proteinExistence type="predicted"/>
<dbReference type="InterPro" id="IPR059065">
    <property type="entry name" value="Ig_Tag1-like_4th"/>
</dbReference>
<dbReference type="InterPro" id="IPR059066">
    <property type="entry name" value="Ig_Tag1-like_5th"/>
</dbReference>
<gene>
    <name evidence="6" type="ORF">PVAG01_01192</name>
</gene>
<dbReference type="Pfam" id="PF26174">
    <property type="entry name" value="LEA-2_1"/>
    <property type="match status" value="1"/>
</dbReference>
<evidence type="ECO:0000256" key="2">
    <source>
        <dbReference type="SAM" id="Phobius"/>
    </source>
</evidence>
<dbReference type="InterPro" id="IPR046368">
    <property type="entry name" value="Tag1"/>
</dbReference>
<feature type="compositionally biased region" description="Polar residues" evidence="1">
    <location>
        <begin position="58"/>
        <end position="67"/>
    </location>
</feature>
<accession>A0ABR4PWF9</accession>
<dbReference type="Proteomes" id="UP001629113">
    <property type="component" value="Unassembled WGS sequence"/>
</dbReference>
<evidence type="ECO:0000259" key="3">
    <source>
        <dbReference type="Pfam" id="PF22786"/>
    </source>
</evidence>
<evidence type="ECO:0000259" key="5">
    <source>
        <dbReference type="Pfam" id="PF26153"/>
    </source>
</evidence>
<feature type="domain" description="Tag1 C-terminal" evidence="3">
    <location>
        <begin position="469"/>
        <end position="585"/>
    </location>
</feature>
<name>A0ABR4PWF9_9HELO</name>
<feature type="compositionally biased region" description="Polar residues" evidence="1">
    <location>
        <begin position="27"/>
        <end position="39"/>
    </location>
</feature>